<evidence type="ECO:0008006" key="4">
    <source>
        <dbReference type="Google" id="ProtNLM"/>
    </source>
</evidence>
<dbReference type="RefSeq" id="WP_122907391.1">
    <property type="nucleotide sequence ID" value="NZ_CBCSBE010000032.1"/>
</dbReference>
<dbReference type="EMBL" id="RHHR01000005">
    <property type="protein sequence ID" value="RNB76633.1"/>
    <property type="molecule type" value="Genomic_DNA"/>
</dbReference>
<gene>
    <name evidence="2" type="ORF">EDM52_02225</name>
</gene>
<evidence type="ECO:0000313" key="2">
    <source>
        <dbReference type="EMBL" id="RNB76633.1"/>
    </source>
</evidence>
<sequence>MKLAQSYVNEMDAIPYADFLKDPQETELYWNLRQELDHYRTRIRALYVYFVRIDEANQPLLMIDGQPKNSDSASPINEVTDIPAEAVERLLNGEMASSPVIDNPQYGKYISTYAPVKDETGKFIGVLGIDTEATAVDHIADSVIEDSIPYFIGFIGLSCLPLSLLYGSFPGRFDHYGLSFSVRKHSIRQSG</sequence>
<evidence type="ECO:0000256" key="1">
    <source>
        <dbReference type="SAM" id="Phobius"/>
    </source>
</evidence>
<protein>
    <recommendedName>
        <fullName evidence="4">Cache domain-containing protein</fullName>
    </recommendedName>
</protein>
<organism evidence="2 3">
    <name type="scientific">Brevibacillus invocatus</name>
    <dbReference type="NCBI Taxonomy" id="173959"/>
    <lineage>
        <taxon>Bacteria</taxon>
        <taxon>Bacillati</taxon>
        <taxon>Bacillota</taxon>
        <taxon>Bacilli</taxon>
        <taxon>Bacillales</taxon>
        <taxon>Paenibacillaceae</taxon>
        <taxon>Brevibacillus</taxon>
    </lineage>
</organism>
<keyword evidence="1" id="KW-0812">Transmembrane</keyword>
<dbReference type="OrthoDB" id="369835at2"/>
<reference evidence="2 3" key="1">
    <citation type="submission" date="2018-10" db="EMBL/GenBank/DDBJ databases">
        <title>Phylogenomics of Brevibacillus.</title>
        <authorList>
            <person name="Dunlap C."/>
        </authorList>
    </citation>
    <scope>NUCLEOTIDE SEQUENCE [LARGE SCALE GENOMIC DNA]</scope>
    <source>
        <strain evidence="2 3">JCM 12215</strain>
    </source>
</reference>
<feature type="transmembrane region" description="Helical" evidence="1">
    <location>
        <begin position="148"/>
        <end position="169"/>
    </location>
</feature>
<accession>A0A3M8CLY4</accession>
<dbReference type="Proteomes" id="UP000282028">
    <property type="component" value="Unassembled WGS sequence"/>
</dbReference>
<keyword evidence="1" id="KW-0472">Membrane</keyword>
<proteinExistence type="predicted"/>
<keyword evidence="1" id="KW-1133">Transmembrane helix</keyword>
<dbReference type="InterPro" id="IPR029151">
    <property type="entry name" value="Sensor-like_sf"/>
</dbReference>
<comment type="caution">
    <text evidence="2">The sequence shown here is derived from an EMBL/GenBank/DDBJ whole genome shotgun (WGS) entry which is preliminary data.</text>
</comment>
<evidence type="ECO:0000313" key="3">
    <source>
        <dbReference type="Proteomes" id="UP000282028"/>
    </source>
</evidence>
<dbReference type="SUPFAM" id="SSF103190">
    <property type="entry name" value="Sensory domain-like"/>
    <property type="match status" value="1"/>
</dbReference>
<keyword evidence="3" id="KW-1185">Reference proteome</keyword>
<name>A0A3M8CLY4_9BACL</name>
<dbReference type="AlphaFoldDB" id="A0A3M8CLY4"/>
<dbReference type="CDD" id="cd18773">
    <property type="entry name" value="PDC1_HK_sensor"/>
    <property type="match status" value="1"/>
</dbReference>